<dbReference type="PROSITE" id="PS51286">
    <property type="entry name" value="RAP"/>
    <property type="match status" value="1"/>
</dbReference>
<organism evidence="3 4">
    <name type="scientific">Malus domestica</name>
    <name type="common">Apple</name>
    <name type="synonym">Pyrus malus</name>
    <dbReference type="NCBI Taxonomy" id="3750"/>
    <lineage>
        <taxon>Eukaryota</taxon>
        <taxon>Viridiplantae</taxon>
        <taxon>Streptophyta</taxon>
        <taxon>Embryophyta</taxon>
        <taxon>Tracheophyta</taxon>
        <taxon>Spermatophyta</taxon>
        <taxon>Magnoliopsida</taxon>
        <taxon>eudicotyledons</taxon>
        <taxon>Gunneridae</taxon>
        <taxon>Pentapetalae</taxon>
        <taxon>rosids</taxon>
        <taxon>fabids</taxon>
        <taxon>Rosales</taxon>
        <taxon>Rosaceae</taxon>
        <taxon>Amygdaloideae</taxon>
        <taxon>Maleae</taxon>
        <taxon>Malus</taxon>
    </lineage>
</organism>
<name>A0A498IK33_MALDO</name>
<evidence type="ECO:0000259" key="2">
    <source>
        <dbReference type="PROSITE" id="PS51286"/>
    </source>
</evidence>
<dbReference type="STRING" id="3750.A0A498IK33"/>
<protein>
    <recommendedName>
        <fullName evidence="2">RAP domain-containing protein</fullName>
    </recommendedName>
</protein>
<reference evidence="3 4" key="1">
    <citation type="submission" date="2018-10" db="EMBL/GenBank/DDBJ databases">
        <title>A high-quality apple genome assembly.</title>
        <authorList>
            <person name="Hu J."/>
        </authorList>
    </citation>
    <scope>NUCLEOTIDE SEQUENCE [LARGE SCALE GENOMIC DNA]</scope>
    <source>
        <strain evidence="4">cv. HFTH1</strain>
        <tissue evidence="3">Young leaf</tissue>
    </source>
</reference>
<feature type="domain" description="RAP" evidence="2">
    <location>
        <begin position="596"/>
        <end position="654"/>
    </location>
</feature>
<dbReference type="InterPro" id="IPR050870">
    <property type="entry name" value="FAST_kinase"/>
</dbReference>
<sequence length="719" mass="81477">MQGFLTTFPNQIFFKPFIFKPDIVHKLPLTKTRVLARKLEVGFSRRYCLSVGRDNTAVSSRSVDGGDDSGEQEEKGDGNLDWELEFLGELDPLGFQAPRKRKKEQNAKLVESEGMDWCVRARKTALKVIEAKGWSEAMEDMITVKKKKKKNKKVGKVEKMGKKIKEIEEDLDVDSEEDFDMPDMNSLDSASHLRRTVSVLGGGMFEEKKEKTREKFVQRLSQFSGPSDRKKEINLNRAIIEAQTAEEVLEVTAETIMAVGKGLSPSPLSPLNIATALHRIAKNMEQVAMTETRRLAFARQREMSMLVGIAMTALPECSAQGISNISWALSKIGGDLLYLSEMDRVAEVALTKVEEFNSQNVANVAGAFASMKHSAPVLFSELSKQASDIIHTFHEQELAQVLWAFASLSESAERLLDSLDIVFKESSQFLCFSSKEKSEFYREKSVDNIEDLDFDGSDVSAPVLSFRRDQLGSIAWSYAVFGQMGRTFFSHVWRTLSQFEEQRISEQYREDIMFASQVHLVNQCLKLEYPHLHLSLREDLEEKIARAGKTKRFNQKMTSSFQKEVARLLVSTGLDWVKEYVVDGYTLDAVVIDKKVAMEIDGPTHFSRNTWVPLGHTMLKRRYITAAGWKVVSVAHQEWEELQGGFEQLEYLREILKEHLYVDNTVQSRALNNSKGAHSPGEDVSRWVISGVAIYDQLDKELHELLGKLKSCLVTNSNF</sequence>
<comment type="caution">
    <text evidence="3">The sequence shown here is derived from an EMBL/GenBank/DDBJ whole genome shotgun (WGS) entry which is preliminary data.</text>
</comment>
<dbReference type="GO" id="GO:0005759">
    <property type="term" value="C:mitochondrial matrix"/>
    <property type="evidence" value="ECO:0007669"/>
    <property type="project" value="TreeGrafter"/>
</dbReference>
<evidence type="ECO:0000256" key="1">
    <source>
        <dbReference type="SAM" id="MobiDB-lite"/>
    </source>
</evidence>
<dbReference type="Gene3D" id="3.40.960.10">
    <property type="entry name" value="VSR Endonuclease"/>
    <property type="match status" value="1"/>
</dbReference>
<dbReference type="PANTHER" id="PTHR21228:SF40">
    <property type="entry name" value="LD45607P"/>
    <property type="match status" value="1"/>
</dbReference>
<dbReference type="GO" id="GO:1901259">
    <property type="term" value="P:chloroplast rRNA processing"/>
    <property type="evidence" value="ECO:0007669"/>
    <property type="project" value="TreeGrafter"/>
</dbReference>
<evidence type="ECO:0000313" key="3">
    <source>
        <dbReference type="EMBL" id="RXH83520.1"/>
    </source>
</evidence>
<dbReference type="AlphaFoldDB" id="A0A498IK33"/>
<proteinExistence type="predicted"/>
<dbReference type="GO" id="GO:0003723">
    <property type="term" value="F:RNA binding"/>
    <property type="evidence" value="ECO:0007669"/>
    <property type="project" value="TreeGrafter"/>
</dbReference>
<dbReference type="SMART" id="SM00952">
    <property type="entry name" value="RAP"/>
    <property type="match status" value="1"/>
</dbReference>
<dbReference type="GO" id="GO:0009507">
    <property type="term" value="C:chloroplast"/>
    <property type="evidence" value="ECO:0007669"/>
    <property type="project" value="TreeGrafter"/>
</dbReference>
<dbReference type="Pfam" id="PF08373">
    <property type="entry name" value="RAP"/>
    <property type="match status" value="1"/>
</dbReference>
<keyword evidence="4" id="KW-1185">Reference proteome</keyword>
<dbReference type="InterPro" id="IPR013584">
    <property type="entry name" value="RAP"/>
</dbReference>
<dbReference type="Proteomes" id="UP000290289">
    <property type="component" value="Chromosome 11"/>
</dbReference>
<accession>A0A498IK33</accession>
<evidence type="ECO:0000313" key="4">
    <source>
        <dbReference type="Proteomes" id="UP000290289"/>
    </source>
</evidence>
<gene>
    <name evidence="3" type="ORF">DVH24_005773</name>
</gene>
<dbReference type="GO" id="GO:0000963">
    <property type="term" value="P:mitochondrial RNA processing"/>
    <property type="evidence" value="ECO:0007669"/>
    <property type="project" value="TreeGrafter"/>
</dbReference>
<dbReference type="GO" id="GO:0044528">
    <property type="term" value="P:regulation of mitochondrial mRNA stability"/>
    <property type="evidence" value="ECO:0007669"/>
    <property type="project" value="TreeGrafter"/>
</dbReference>
<feature type="region of interest" description="Disordered" evidence="1">
    <location>
        <begin position="57"/>
        <end position="76"/>
    </location>
</feature>
<dbReference type="EMBL" id="RDQH01000337">
    <property type="protein sequence ID" value="RXH83520.1"/>
    <property type="molecule type" value="Genomic_DNA"/>
</dbReference>
<dbReference type="PANTHER" id="PTHR21228">
    <property type="entry name" value="FAST LEU-RICH DOMAIN-CONTAINING"/>
    <property type="match status" value="1"/>
</dbReference>
<dbReference type="GO" id="GO:0035770">
    <property type="term" value="C:ribonucleoprotein granule"/>
    <property type="evidence" value="ECO:0007669"/>
    <property type="project" value="TreeGrafter"/>
</dbReference>